<keyword evidence="11" id="KW-1185">Reference proteome</keyword>
<evidence type="ECO:0000313" key="11">
    <source>
        <dbReference type="Proteomes" id="UP001296873"/>
    </source>
</evidence>
<dbReference type="InterPro" id="IPR027417">
    <property type="entry name" value="P-loop_NTPase"/>
</dbReference>
<evidence type="ECO:0000256" key="8">
    <source>
        <dbReference type="SAM" id="MobiDB-lite"/>
    </source>
</evidence>
<reference evidence="10 11" key="1">
    <citation type="journal article" date="2020" name="Microorganisms">
        <title>Osmotic Adaptation and Compatible Solute Biosynthesis of Phototrophic Bacteria as Revealed from Genome Analyses.</title>
        <authorList>
            <person name="Imhoff J.F."/>
            <person name="Rahn T."/>
            <person name="Kunzel S."/>
            <person name="Keller A."/>
            <person name="Neulinger S.C."/>
        </authorList>
    </citation>
    <scope>NUCLEOTIDE SEQUENCE [LARGE SCALE GENOMIC DNA]</scope>
    <source>
        <strain evidence="10 11">DSM 9895</strain>
    </source>
</reference>
<dbReference type="InterPro" id="IPR041546">
    <property type="entry name" value="ClpA/ClpB_AAA_lid"/>
</dbReference>
<evidence type="ECO:0000256" key="1">
    <source>
        <dbReference type="ARBA" id="ARBA00008675"/>
    </source>
</evidence>
<dbReference type="EMBL" id="NRRL01000001">
    <property type="protein sequence ID" value="MBK1666488.1"/>
    <property type="molecule type" value="Genomic_DNA"/>
</dbReference>
<protein>
    <recommendedName>
        <fullName evidence="9">Clp R domain-containing protein</fullName>
    </recommendedName>
</protein>
<gene>
    <name evidence="10" type="ORF">CKO28_00340</name>
</gene>
<name>A0ABS1D9S5_9PROT</name>
<dbReference type="InterPro" id="IPR036628">
    <property type="entry name" value="Clp_N_dom_sf"/>
</dbReference>
<keyword evidence="3 7" id="KW-0547">Nucleotide-binding</keyword>
<dbReference type="Pfam" id="PF17871">
    <property type="entry name" value="AAA_lid_9"/>
    <property type="match status" value="1"/>
</dbReference>
<dbReference type="InterPro" id="IPR003593">
    <property type="entry name" value="AAA+_ATPase"/>
</dbReference>
<dbReference type="Proteomes" id="UP001296873">
    <property type="component" value="Unassembled WGS sequence"/>
</dbReference>
<accession>A0ABS1D9S5</accession>
<dbReference type="CDD" id="cd19499">
    <property type="entry name" value="RecA-like_ClpB_Hsp104-like"/>
    <property type="match status" value="1"/>
</dbReference>
<dbReference type="PROSITE" id="PS51903">
    <property type="entry name" value="CLP_R"/>
    <property type="match status" value="1"/>
</dbReference>
<dbReference type="PROSITE" id="PS00870">
    <property type="entry name" value="CLPAB_1"/>
    <property type="match status" value="1"/>
</dbReference>
<dbReference type="CDD" id="cd00009">
    <property type="entry name" value="AAA"/>
    <property type="match status" value="1"/>
</dbReference>
<dbReference type="PANTHER" id="PTHR11638">
    <property type="entry name" value="ATP-DEPENDENT CLP PROTEASE"/>
    <property type="match status" value="1"/>
</dbReference>
<evidence type="ECO:0000256" key="7">
    <source>
        <dbReference type="RuleBase" id="RU004432"/>
    </source>
</evidence>
<keyword evidence="2 6" id="KW-0677">Repeat</keyword>
<evidence type="ECO:0000256" key="4">
    <source>
        <dbReference type="ARBA" id="ARBA00022840"/>
    </source>
</evidence>
<dbReference type="Gene3D" id="3.40.50.300">
    <property type="entry name" value="P-loop containing nucleotide triphosphate hydrolases"/>
    <property type="match status" value="2"/>
</dbReference>
<dbReference type="RefSeq" id="WP_200338528.1">
    <property type="nucleotide sequence ID" value="NZ_NRRL01000001.1"/>
</dbReference>
<dbReference type="Gene3D" id="1.10.8.60">
    <property type="match status" value="2"/>
</dbReference>
<proteinExistence type="inferred from homology"/>
<dbReference type="Pfam" id="PF00004">
    <property type="entry name" value="AAA"/>
    <property type="match status" value="1"/>
</dbReference>
<dbReference type="InterPro" id="IPR028299">
    <property type="entry name" value="ClpA/B_CS2"/>
</dbReference>
<dbReference type="PANTHER" id="PTHR11638:SF111">
    <property type="entry name" value="ATP-DEPENDENT CLP PROTEASE ATP-BINDING SUBUNIT CLPA"/>
    <property type="match status" value="1"/>
</dbReference>
<evidence type="ECO:0000256" key="2">
    <source>
        <dbReference type="ARBA" id="ARBA00022737"/>
    </source>
</evidence>
<dbReference type="SMART" id="SM01086">
    <property type="entry name" value="ClpB_D2-small"/>
    <property type="match status" value="1"/>
</dbReference>
<dbReference type="PROSITE" id="PS00871">
    <property type="entry name" value="CLPAB_2"/>
    <property type="match status" value="1"/>
</dbReference>
<dbReference type="InterPro" id="IPR019489">
    <property type="entry name" value="Clp_ATPase_C"/>
</dbReference>
<evidence type="ECO:0000256" key="6">
    <source>
        <dbReference type="PROSITE-ProRule" id="PRU01251"/>
    </source>
</evidence>
<organism evidence="10 11">
    <name type="scientific">Rhodovibrio sodomensis</name>
    <dbReference type="NCBI Taxonomy" id="1088"/>
    <lineage>
        <taxon>Bacteria</taxon>
        <taxon>Pseudomonadati</taxon>
        <taxon>Pseudomonadota</taxon>
        <taxon>Alphaproteobacteria</taxon>
        <taxon>Rhodospirillales</taxon>
        <taxon>Rhodovibrionaceae</taxon>
        <taxon>Rhodovibrio</taxon>
    </lineage>
</organism>
<comment type="caution">
    <text evidence="10">The sequence shown here is derived from an EMBL/GenBank/DDBJ whole genome shotgun (WGS) entry which is preliminary data.</text>
</comment>
<dbReference type="Pfam" id="PF07724">
    <property type="entry name" value="AAA_2"/>
    <property type="match status" value="1"/>
</dbReference>
<evidence type="ECO:0000259" key="9">
    <source>
        <dbReference type="PROSITE" id="PS51903"/>
    </source>
</evidence>
<feature type="domain" description="Clp R" evidence="9">
    <location>
        <begin position="1"/>
        <end position="145"/>
    </location>
</feature>
<keyword evidence="4 7" id="KW-0067">ATP-binding</keyword>
<dbReference type="SUPFAM" id="SSF81923">
    <property type="entry name" value="Double Clp-N motif"/>
    <property type="match status" value="1"/>
</dbReference>
<evidence type="ECO:0000256" key="5">
    <source>
        <dbReference type="ARBA" id="ARBA00023186"/>
    </source>
</evidence>
<comment type="similarity">
    <text evidence="1 7">Belongs to the ClpA/ClpB family.</text>
</comment>
<dbReference type="InterPro" id="IPR003959">
    <property type="entry name" value="ATPase_AAA_core"/>
</dbReference>
<feature type="region of interest" description="Disordered" evidence="8">
    <location>
        <begin position="152"/>
        <end position="174"/>
    </location>
</feature>
<evidence type="ECO:0000313" key="10">
    <source>
        <dbReference type="EMBL" id="MBK1666488.1"/>
    </source>
</evidence>
<dbReference type="SMART" id="SM00382">
    <property type="entry name" value="AAA"/>
    <property type="match status" value="2"/>
</dbReference>
<evidence type="ECO:0000256" key="3">
    <source>
        <dbReference type="ARBA" id="ARBA00022741"/>
    </source>
</evidence>
<feature type="compositionally biased region" description="Polar residues" evidence="8">
    <location>
        <begin position="152"/>
        <end position="161"/>
    </location>
</feature>
<dbReference type="Pfam" id="PF02861">
    <property type="entry name" value="Clp_N"/>
    <property type="match status" value="1"/>
</dbReference>
<dbReference type="PRINTS" id="PR00300">
    <property type="entry name" value="CLPPROTEASEA"/>
</dbReference>
<dbReference type="Pfam" id="PF10431">
    <property type="entry name" value="ClpB_D2-small"/>
    <property type="match status" value="1"/>
</dbReference>
<keyword evidence="5 7" id="KW-0143">Chaperone</keyword>
<dbReference type="InterPro" id="IPR018368">
    <property type="entry name" value="ClpA/B_CS1"/>
</dbReference>
<dbReference type="Gene3D" id="1.10.1780.10">
    <property type="entry name" value="Clp, N-terminal domain"/>
    <property type="match status" value="1"/>
</dbReference>
<dbReference type="InterPro" id="IPR004176">
    <property type="entry name" value="Clp_R_N"/>
</dbReference>
<dbReference type="InterPro" id="IPR001270">
    <property type="entry name" value="ClpA/B"/>
</dbReference>
<dbReference type="SUPFAM" id="SSF52540">
    <property type="entry name" value="P-loop containing nucleoside triphosphate hydrolases"/>
    <property type="match status" value="2"/>
</dbReference>
<sequence>MSLNQEASQTVQQAERLAIDKDHETITLEHLLLALLTTQSARELIELAGADVEQMSDEVMDYLDRELPVSQVTVESRMVMPSEPYQRVMEYANMAVEGLGLQEIDPCSLLLALFHEKQSHAVYILQNHDLSQQTLLAGFQKMRARNGVARQVVSSRGQTTAPAGGEPEDDTKATGSALESYCIDLSRRAAEGRIDPAIGREVEIARALRILSRRTKNNPVLVGDPGVGKTAIAEGLALKLAGDTQVYALDLTAMLAGTRFRGDFESRMKSVITEISQQPNAILFIDEIHTLIGAGSANHGSLDAANILKPALARGELRCLGATTHTEYRKYFEKDAAMSRRFQPVSVDEPSEEDALAILRGLESRYAGHHKVSYSPQALEAAVKLSAKHIRQRRLPDKAIDLIDEAGARARLAGETEIDKADIEALVSEVARIETASTSSDERNRLEQLPARLSEAVFDQVPAITTVTDAVHTARAGLRDHEKPIGSYLFAGPTGVGKTELARQLALSLEIPLVRFDMSEYMEAHSVSRLIGAPPGYIGYDNGGLLTTAVSEKPDCLLLLDEIEKAHPSLFNALLQVMDYGTLTDGTGRVVDFRNVMLIMTTNAGVVAQDTAPMGLVPRDPQAEAEEAADRELEALFSPEFRNRLDEIVRFGPITRATTERIVDKLIAGLESQLSDREIRLTASDAARTRLADLGYDSAKGARPLGRVFERQVKRPLSKLLLFGDLPAGSLVEIRVEGDEIVVQPEAVRTPAAKTRQDEAVPA</sequence>
<dbReference type="InterPro" id="IPR050130">
    <property type="entry name" value="ClpA_ClpB"/>
</dbReference>